<accession>A0ABD0YBX6</accession>
<evidence type="ECO:0008006" key="7">
    <source>
        <dbReference type="Google" id="ProtNLM"/>
    </source>
</evidence>
<dbReference type="PROSITE" id="PS50174">
    <property type="entry name" value="G_PATCH"/>
    <property type="match status" value="1"/>
</dbReference>
<dbReference type="Proteomes" id="UP001558652">
    <property type="component" value="Unassembled WGS sequence"/>
</dbReference>
<evidence type="ECO:0000313" key="5">
    <source>
        <dbReference type="EMBL" id="KAL1116523.1"/>
    </source>
</evidence>
<dbReference type="SUPFAM" id="SSF48464">
    <property type="entry name" value="ENTH/VHS domain"/>
    <property type="match status" value="1"/>
</dbReference>
<dbReference type="Pfam" id="PF01585">
    <property type="entry name" value="G-patch"/>
    <property type="match status" value="1"/>
</dbReference>
<gene>
    <name evidence="5" type="ORF">AAG570_004995</name>
</gene>
<dbReference type="EMBL" id="JBFDAA010000017">
    <property type="protein sequence ID" value="KAL1116523.1"/>
    <property type="molecule type" value="Genomic_DNA"/>
</dbReference>
<evidence type="ECO:0000259" key="4">
    <source>
        <dbReference type="PROSITE" id="PS51391"/>
    </source>
</evidence>
<name>A0ABD0YBX6_9HEMI</name>
<dbReference type="PANTHER" id="PTHR12323:SF0">
    <property type="entry name" value="CALCIUM HOMEOSTASIS ENDOPLASMIC RETICULUM PROTEIN"/>
    <property type="match status" value="1"/>
</dbReference>
<feature type="region of interest" description="Disordered" evidence="2">
    <location>
        <begin position="475"/>
        <end position="590"/>
    </location>
</feature>
<feature type="domain" description="CID" evidence="4">
    <location>
        <begin position="61"/>
        <end position="202"/>
    </location>
</feature>
<dbReference type="Pfam" id="PF04818">
    <property type="entry name" value="CID"/>
    <property type="match status" value="1"/>
</dbReference>
<sequence>MAPGLTIEAIVQQQAALHEQTNQSEQNLNAQHLVLLQQQQMQTEEAIRKCDLETLTKEAEELGINFQELDMVLQPIIDSCTKDSISNGKAWILQRATSKMVNDVLANYLLQKVLDPDRKFSHKLHIIYLVNDILHHCVRKHTEEFKLALEKVVVPMFCNTSLNVNDEQQGKLNKLLNIWELKNHYFSDDIVRKLKDPINSWNQFRSEKFAKNPEIVASFANSTKSAFAGFQSQHLAFVSHTMQQIQNLEQQKQHLEAQKQQQQDLSNGDAYQQQMLQIQQNAISQMAAAQAAALAAAQAEQSSQQELEPPGTGSGAAIPSGSAPGSGSGSGGSGSAGAVGSAAPPGTVFDLGINISQPPPGFMFPPPNIELPDLTRPPPGFPAVAPPLPPEVQPEDLLPSLPYYDLPAGLMVPLIKLEDCSYKPLDPENIRLPPPAPPSERLLAAVKAFYSPPGHDQPRDSDGWEKLGLYEYFRAKAGAKKRKDTEIVEGIRERSRSPTPVRSFHSNSKSPPARRRYSSRSRSRSRDRGSSKNSRMRRRERSRSRSPPQHQSDRENRSPTPPSFARESAEERLAESNKGHQMLRKMGWGGAGLGAKEQGIEAPISGGDIRDRTDQYKGVGINLNDPYENFRKSKGQAFITRMKARAEERS</sequence>
<proteinExistence type="predicted"/>
<feature type="compositionally biased region" description="Basic residues" evidence="2">
    <location>
        <begin position="534"/>
        <end position="544"/>
    </location>
</feature>
<feature type="compositionally biased region" description="Basic and acidic residues" evidence="2">
    <location>
        <begin position="483"/>
        <end position="496"/>
    </location>
</feature>
<dbReference type="PANTHER" id="PTHR12323">
    <property type="entry name" value="SR-RELATED CTD ASSOCIATED FACTOR 6"/>
    <property type="match status" value="1"/>
</dbReference>
<protein>
    <recommendedName>
        <fullName evidence="7">Calcium homeostasis endoplasmic reticulum protein</fullName>
    </recommendedName>
</protein>
<feature type="compositionally biased region" description="Basic residues" evidence="2">
    <location>
        <begin position="512"/>
        <end position="523"/>
    </location>
</feature>
<dbReference type="PROSITE" id="PS51391">
    <property type="entry name" value="CID"/>
    <property type="match status" value="1"/>
</dbReference>
<dbReference type="Pfam" id="PF25127">
    <property type="entry name" value="DUF7819"/>
    <property type="match status" value="1"/>
</dbReference>
<feature type="compositionally biased region" description="Gly residues" evidence="2">
    <location>
        <begin position="324"/>
        <end position="337"/>
    </location>
</feature>
<feature type="compositionally biased region" description="Low complexity" evidence="2">
    <location>
        <begin position="300"/>
        <end position="323"/>
    </location>
</feature>
<evidence type="ECO:0000313" key="6">
    <source>
        <dbReference type="Proteomes" id="UP001558652"/>
    </source>
</evidence>
<dbReference type="InterPro" id="IPR000467">
    <property type="entry name" value="G_patch_dom"/>
</dbReference>
<dbReference type="SMART" id="SM00443">
    <property type="entry name" value="G_patch"/>
    <property type="match status" value="1"/>
</dbReference>
<evidence type="ECO:0000256" key="1">
    <source>
        <dbReference type="SAM" id="Coils"/>
    </source>
</evidence>
<keyword evidence="6" id="KW-1185">Reference proteome</keyword>
<feature type="domain" description="G-patch" evidence="3">
    <location>
        <begin position="575"/>
        <end position="624"/>
    </location>
</feature>
<feature type="compositionally biased region" description="Polar residues" evidence="2">
    <location>
        <begin position="497"/>
        <end position="507"/>
    </location>
</feature>
<evidence type="ECO:0000259" key="3">
    <source>
        <dbReference type="PROSITE" id="PS50174"/>
    </source>
</evidence>
<feature type="compositionally biased region" description="Basic and acidic residues" evidence="2">
    <location>
        <begin position="567"/>
        <end position="578"/>
    </location>
</feature>
<feature type="coiled-coil region" evidence="1">
    <location>
        <begin position="238"/>
        <end position="268"/>
    </location>
</feature>
<reference evidence="5 6" key="1">
    <citation type="submission" date="2024-07" db="EMBL/GenBank/DDBJ databases">
        <title>Chromosome-level genome assembly of the water stick insect Ranatra chinensis (Heteroptera: Nepidae).</title>
        <authorList>
            <person name="Liu X."/>
        </authorList>
    </citation>
    <scope>NUCLEOTIDE SEQUENCE [LARGE SCALE GENOMIC DNA]</scope>
    <source>
        <strain evidence="5">Cailab_2021Rc</strain>
        <tissue evidence="5">Muscle</tissue>
    </source>
</reference>
<dbReference type="InterPro" id="IPR056721">
    <property type="entry name" value="DUF7819"/>
</dbReference>
<comment type="caution">
    <text evidence="5">The sequence shown here is derived from an EMBL/GenBank/DDBJ whole genome shotgun (WGS) entry which is preliminary data.</text>
</comment>
<organism evidence="5 6">
    <name type="scientific">Ranatra chinensis</name>
    <dbReference type="NCBI Taxonomy" id="642074"/>
    <lineage>
        <taxon>Eukaryota</taxon>
        <taxon>Metazoa</taxon>
        <taxon>Ecdysozoa</taxon>
        <taxon>Arthropoda</taxon>
        <taxon>Hexapoda</taxon>
        <taxon>Insecta</taxon>
        <taxon>Pterygota</taxon>
        <taxon>Neoptera</taxon>
        <taxon>Paraneoptera</taxon>
        <taxon>Hemiptera</taxon>
        <taxon>Heteroptera</taxon>
        <taxon>Panheteroptera</taxon>
        <taxon>Nepomorpha</taxon>
        <taxon>Nepidae</taxon>
        <taxon>Ranatrinae</taxon>
        <taxon>Ranatra</taxon>
    </lineage>
</organism>
<evidence type="ECO:0000256" key="2">
    <source>
        <dbReference type="SAM" id="MobiDB-lite"/>
    </source>
</evidence>
<dbReference type="InterPro" id="IPR006569">
    <property type="entry name" value="CID_dom"/>
</dbReference>
<feature type="region of interest" description="Disordered" evidence="2">
    <location>
        <begin position="300"/>
        <end position="341"/>
    </location>
</feature>
<dbReference type="Gene3D" id="1.25.40.90">
    <property type="match status" value="1"/>
</dbReference>
<keyword evidence="1" id="KW-0175">Coiled coil</keyword>
<dbReference type="AlphaFoldDB" id="A0ABD0YBX6"/>
<dbReference type="InterPro" id="IPR008942">
    <property type="entry name" value="ENTH_VHS"/>
</dbReference>